<dbReference type="AlphaFoldDB" id="A0A1R3SXB2"/>
<dbReference type="STRING" id="1642647.PSM36_1338"/>
<feature type="transmembrane region" description="Helical" evidence="1">
    <location>
        <begin position="7"/>
        <end position="32"/>
    </location>
</feature>
<keyword evidence="1" id="KW-0812">Transmembrane</keyword>
<keyword evidence="3" id="KW-1185">Reference proteome</keyword>
<dbReference type="KEGG" id="psac:PSM36_1338"/>
<evidence type="ECO:0000313" key="2">
    <source>
        <dbReference type="EMBL" id="SCD20161.1"/>
    </source>
</evidence>
<protein>
    <submittedName>
        <fullName evidence="2">Putative secreted protein</fullName>
    </submittedName>
</protein>
<feature type="transmembrane region" description="Helical" evidence="1">
    <location>
        <begin position="85"/>
        <end position="105"/>
    </location>
</feature>
<evidence type="ECO:0000256" key="1">
    <source>
        <dbReference type="SAM" id="Phobius"/>
    </source>
</evidence>
<dbReference type="EMBL" id="LT605205">
    <property type="protein sequence ID" value="SCD20161.1"/>
    <property type="molecule type" value="Genomic_DNA"/>
</dbReference>
<sequence length="151" mass="16854">MLQRVQTVFLLLAAAAMLIASVTPLALFLYNADQAVFEAMGVYLNGQLNDSTWGLFAIGAASSVLALFTVFLYKKRMLQIRFSIFNIILMIGFYLYFGFIVYQLASVESLHFQKVGIGIIMPVIAIILTILAIRRIGADEALVRSLNRLRK</sequence>
<keyword evidence="1" id="KW-0472">Membrane</keyword>
<organism evidence="2 3">
    <name type="scientific">Proteiniphilum saccharofermentans</name>
    <dbReference type="NCBI Taxonomy" id="1642647"/>
    <lineage>
        <taxon>Bacteria</taxon>
        <taxon>Pseudomonadati</taxon>
        <taxon>Bacteroidota</taxon>
        <taxon>Bacteroidia</taxon>
        <taxon>Bacteroidales</taxon>
        <taxon>Dysgonomonadaceae</taxon>
        <taxon>Proteiniphilum</taxon>
    </lineage>
</organism>
<keyword evidence="1" id="KW-1133">Transmembrane helix</keyword>
<dbReference type="Proteomes" id="UP000187464">
    <property type="component" value="Chromosome I"/>
</dbReference>
<dbReference type="Pfam" id="PF14126">
    <property type="entry name" value="DUF4293"/>
    <property type="match status" value="1"/>
</dbReference>
<name>A0A1R3SXB2_9BACT</name>
<dbReference type="InterPro" id="IPR025635">
    <property type="entry name" value="DUF4293"/>
</dbReference>
<dbReference type="RefSeq" id="WP_076930001.1">
    <property type="nucleotide sequence ID" value="NZ_LT605205.1"/>
</dbReference>
<proteinExistence type="predicted"/>
<accession>A0A1R3SXB2</accession>
<reference evidence="2 3" key="1">
    <citation type="submission" date="2016-08" db="EMBL/GenBank/DDBJ databases">
        <authorList>
            <person name="Seilhamer J.J."/>
        </authorList>
    </citation>
    <scope>NUCLEOTIDE SEQUENCE [LARGE SCALE GENOMIC DNA]</scope>
    <source>
        <strain evidence="2">M3/6</strain>
    </source>
</reference>
<gene>
    <name evidence="2" type="ORF">PSM36_1338</name>
</gene>
<feature type="transmembrane region" description="Helical" evidence="1">
    <location>
        <begin position="111"/>
        <end position="133"/>
    </location>
</feature>
<evidence type="ECO:0000313" key="3">
    <source>
        <dbReference type="Proteomes" id="UP000187464"/>
    </source>
</evidence>
<feature type="transmembrane region" description="Helical" evidence="1">
    <location>
        <begin position="52"/>
        <end position="73"/>
    </location>
</feature>